<dbReference type="InterPro" id="IPR027417">
    <property type="entry name" value="P-loop_NTPase"/>
</dbReference>
<dbReference type="GO" id="GO:0016887">
    <property type="term" value="F:ATP hydrolysis activity"/>
    <property type="evidence" value="ECO:0007669"/>
    <property type="project" value="InterPro"/>
</dbReference>
<name>A0A119CW78_THIDE</name>
<evidence type="ECO:0000256" key="1">
    <source>
        <dbReference type="ARBA" id="ARBA00022475"/>
    </source>
</evidence>
<keyword evidence="4 8" id="KW-0067">ATP-binding</keyword>
<dbReference type="OrthoDB" id="9762051at2"/>
<dbReference type="PANTHER" id="PTHR19211:SF96">
    <property type="entry name" value="ATP-BINDING PROTEIN YBIT-RELATED"/>
    <property type="match status" value="1"/>
</dbReference>
<dbReference type="Proteomes" id="UP000064243">
    <property type="component" value="Unassembled WGS sequence"/>
</dbReference>
<keyword evidence="1" id="KW-1003">Cell membrane</keyword>
<dbReference type="InterPro" id="IPR032781">
    <property type="entry name" value="ABC_tran_Xtn"/>
</dbReference>
<dbReference type="AlphaFoldDB" id="A0A119CW78"/>
<dbReference type="Pfam" id="PF12848">
    <property type="entry name" value="ABC_tran_Xtn"/>
    <property type="match status" value="1"/>
</dbReference>
<dbReference type="EMBL" id="LDUG01000020">
    <property type="protein sequence ID" value="KVW96214.1"/>
    <property type="molecule type" value="Genomic_DNA"/>
</dbReference>
<dbReference type="PATRIC" id="fig|36861.3.peg.1232"/>
<protein>
    <recommendedName>
        <fullName evidence="6">Probable ATP-binding protein YbiT</fullName>
    </recommendedName>
</protein>
<dbReference type="FunFam" id="3.40.50.300:FF:000011">
    <property type="entry name" value="Putative ABC transporter ATP-binding component"/>
    <property type="match status" value="1"/>
</dbReference>
<dbReference type="InterPro" id="IPR003593">
    <property type="entry name" value="AAA+_ATPase"/>
</dbReference>
<evidence type="ECO:0000313" key="8">
    <source>
        <dbReference type="EMBL" id="KVW96214.1"/>
    </source>
</evidence>
<dbReference type="GO" id="GO:0005524">
    <property type="term" value="F:ATP binding"/>
    <property type="evidence" value="ECO:0007669"/>
    <property type="project" value="UniProtKB-KW"/>
</dbReference>
<feature type="domain" description="ABC transporter" evidence="7">
    <location>
        <begin position="2"/>
        <end position="252"/>
    </location>
</feature>
<keyword evidence="9" id="KW-1185">Reference proteome</keyword>
<reference evidence="8 9" key="1">
    <citation type="journal article" date="2015" name="Appl. Environ. Microbiol.">
        <title>Aerobic and Anaerobic Thiosulfate Oxidation by a Cold-Adapted, Subglacial Chemoautotroph.</title>
        <authorList>
            <person name="Harrold Z.R."/>
            <person name="Skidmore M.L."/>
            <person name="Hamilton T.L."/>
            <person name="Desch L."/>
            <person name="Amada K."/>
            <person name="van Gelder W."/>
            <person name="Glover K."/>
            <person name="Roden E.E."/>
            <person name="Boyd E.S."/>
        </authorList>
    </citation>
    <scope>NUCLEOTIDE SEQUENCE [LARGE SCALE GENOMIC DNA]</scope>
    <source>
        <strain evidence="8 9">RG</strain>
    </source>
</reference>
<dbReference type="CDD" id="cd03221">
    <property type="entry name" value="ABCF_EF-3"/>
    <property type="match status" value="2"/>
</dbReference>
<dbReference type="FunFam" id="3.40.50.300:FF:000070">
    <property type="entry name" value="Putative ABC transporter ATP-binding component"/>
    <property type="match status" value="1"/>
</dbReference>
<evidence type="ECO:0000313" key="9">
    <source>
        <dbReference type="Proteomes" id="UP000064243"/>
    </source>
</evidence>
<dbReference type="InterPro" id="IPR003439">
    <property type="entry name" value="ABC_transporter-like_ATP-bd"/>
</dbReference>
<dbReference type="SUPFAM" id="SSF52540">
    <property type="entry name" value="P-loop containing nucleoside triphosphate hydrolases"/>
    <property type="match status" value="2"/>
</dbReference>
<evidence type="ECO:0000256" key="4">
    <source>
        <dbReference type="ARBA" id="ARBA00022840"/>
    </source>
</evidence>
<dbReference type="Gene3D" id="3.40.50.300">
    <property type="entry name" value="P-loop containing nucleotide triphosphate hydrolases"/>
    <property type="match status" value="2"/>
</dbReference>
<dbReference type="PANTHER" id="PTHR19211">
    <property type="entry name" value="ATP-BINDING TRANSPORT PROTEIN-RELATED"/>
    <property type="match status" value="1"/>
</dbReference>
<comment type="similarity">
    <text evidence="5">Belongs to the ABC transporter superfamily. ABCF family. YbiT subfamily.</text>
</comment>
<evidence type="ECO:0000256" key="3">
    <source>
        <dbReference type="ARBA" id="ARBA00022741"/>
    </source>
</evidence>
<dbReference type="SMART" id="SM00382">
    <property type="entry name" value="AAA"/>
    <property type="match status" value="2"/>
</dbReference>
<evidence type="ECO:0000256" key="5">
    <source>
        <dbReference type="ARBA" id="ARBA00061551"/>
    </source>
</evidence>
<proteinExistence type="inferred from homology"/>
<dbReference type="PROSITE" id="PS50893">
    <property type="entry name" value="ABC_TRANSPORTER_2"/>
    <property type="match status" value="2"/>
</dbReference>
<dbReference type="InterPro" id="IPR050611">
    <property type="entry name" value="ABCF"/>
</dbReference>
<dbReference type="NCBIfam" id="NF011646">
    <property type="entry name" value="PRK15064.1"/>
    <property type="match status" value="1"/>
</dbReference>
<gene>
    <name evidence="8" type="ORF">ABW22_07925</name>
</gene>
<keyword evidence="2" id="KW-0677">Repeat</keyword>
<dbReference type="eggNOG" id="COG0488">
    <property type="taxonomic scope" value="Bacteria"/>
</dbReference>
<accession>A0A119CW78</accession>
<feature type="domain" description="ABC transporter" evidence="7">
    <location>
        <begin position="320"/>
        <end position="530"/>
    </location>
</feature>
<evidence type="ECO:0000256" key="6">
    <source>
        <dbReference type="ARBA" id="ARBA00074044"/>
    </source>
</evidence>
<evidence type="ECO:0000256" key="2">
    <source>
        <dbReference type="ARBA" id="ARBA00022737"/>
    </source>
</evidence>
<sequence>MLTASSITLQFAAKPLFENVNVKFGDGNRYGLIGANGCGKSTFMKILAGELEPSAGNVSLDPGERMAWLRQDQFGYEDQRVLDVVLQGHAEMWRVMQEKDAIYMNPEATEADYLHAAEMEAKFGEMGGYDAEARAGQLLLGVGIPTEQHDGPMSQIAPGFKLRVLLTQALFSNPDILLLDEPTNNLDINTIRWLENVLNESKATIIVISHDRHFLNQVCTHMADLDYGTIKVYPGNYDDYMLASTQVKERQASTNAKAKDKVAELQEFVRRFSANKSKARQATSRMKMIDKIKIEDFKPSSRQNPYIRFEPEKALHRRALEVENLKFGYDDTSLFTNLGFSLEAGEKMAVIGGNGVGKSTLMKLLVGELTPKFGEVRWSENANVGYFSQDHVSDFDMDMNLTDWMHQWTQPGDDEQVLRGILGRLLFSGDDVKKSVRVLSGGEKGRMLYGKLMLGRHNVLVMDEPTNHMDMESIESLNLALDLFKGTLIFVSHDRQFVSSLATRILEITPEGVEFYMGDYDEYLHSKGLE</sequence>
<organism evidence="8 9">
    <name type="scientific">Thiobacillus denitrificans</name>
    <dbReference type="NCBI Taxonomy" id="36861"/>
    <lineage>
        <taxon>Bacteria</taxon>
        <taxon>Pseudomonadati</taxon>
        <taxon>Pseudomonadota</taxon>
        <taxon>Betaproteobacteria</taxon>
        <taxon>Nitrosomonadales</taxon>
        <taxon>Thiobacillaceae</taxon>
        <taxon>Thiobacillus</taxon>
    </lineage>
</organism>
<dbReference type="RefSeq" id="WP_059754510.1">
    <property type="nucleotide sequence ID" value="NZ_LDUG01000020.1"/>
</dbReference>
<evidence type="ECO:0000259" key="7">
    <source>
        <dbReference type="PROSITE" id="PS50893"/>
    </source>
</evidence>
<keyword evidence="3" id="KW-0547">Nucleotide-binding</keyword>
<comment type="caution">
    <text evidence="8">The sequence shown here is derived from an EMBL/GenBank/DDBJ whole genome shotgun (WGS) entry which is preliminary data.</text>
</comment>
<keyword evidence="1" id="KW-0472">Membrane</keyword>
<dbReference type="Pfam" id="PF00005">
    <property type="entry name" value="ABC_tran"/>
    <property type="match status" value="2"/>
</dbReference>
<dbReference type="STRING" id="1123392.GCA_000376425_00679"/>